<keyword evidence="2" id="KW-0472">Membrane</keyword>
<feature type="transmembrane region" description="Helical" evidence="2">
    <location>
        <begin position="81"/>
        <end position="101"/>
    </location>
</feature>
<dbReference type="Proteomes" id="UP000199350">
    <property type="component" value="Chromosome I"/>
</dbReference>
<evidence type="ECO:0000256" key="2">
    <source>
        <dbReference type="SAM" id="Phobius"/>
    </source>
</evidence>
<sequence length="122" mass="13025">MTIQIDRASTAHTPHTAHPARATTVAVWDVAPETHTRAHSTRVRTLSPHNRTHERVPRLPRPTEIPAETAFESRHENRADILMGAVLGLALILGSAAGGAFSADPADQGHGAAHDVVSAQVR</sequence>
<evidence type="ECO:0000313" key="3">
    <source>
        <dbReference type="EMBL" id="SDL77440.1"/>
    </source>
</evidence>
<proteinExistence type="predicted"/>
<dbReference type="EMBL" id="LT629700">
    <property type="protein sequence ID" value="SDL77440.1"/>
    <property type="molecule type" value="Genomic_DNA"/>
</dbReference>
<organism evidence="3 4">
    <name type="scientific">Corynebacterium mycetoides</name>
    <dbReference type="NCBI Taxonomy" id="38302"/>
    <lineage>
        <taxon>Bacteria</taxon>
        <taxon>Bacillati</taxon>
        <taxon>Actinomycetota</taxon>
        <taxon>Actinomycetes</taxon>
        <taxon>Mycobacteriales</taxon>
        <taxon>Corynebacteriaceae</taxon>
        <taxon>Corynebacterium</taxon>
    </lineage>
</organism>
<keyword evidence="2" id="KW-1133">Transmembrane helix</keyword>
<feature type="region of interest" description="Disordered" evidence="1">
    <location>
        <begin position="1"/>
        <end position="20"/>
    </location>
</feature>
<feature type="region of interest" description="Disordered" evidence="1">
    <location>
        <begin position="100"/>
        <end position="122"/>
    </location>
</feature>
<dbReference type="AlphaFoldDB" id="A0A1G9MT70"/>
<evidence type="ECO:0000256" key="1">
    <source>
        <dbReference type="SAM" id="MobiDB-lite"/>
    </source>
</evidence>
<accession>A0A1G9MT70</accession>
<keyword evidence="2" id="KW-0812">Transmembrane</keyword>
<protein>
    <submittedName>
        <fullName evidence="3">Uncharacterized protein</fullName>
    </submittedName>
</protein>
<gene>
    <name evidence="3" type="ORF">SAMN04488535_0739</name>
</gene>
<feature type="compositionally biased region" description="Low complexity" evidence="1">
    <location>
        <begin position="7"/>
        <end position="20"/>
    </location>
</feature>
<name>A0A1G9MT70_9CORY</name>
<evidence type="ECO:0000313" key="4">
    <source>
        <dbReference type="Proteomes" id="UP000199350"/>
    </source>
</evidence>
<keyword evidence="4" id="KW-1185">Reference proteome</keyword>
<reference evidence="4" key="1">
    <citation type="submission" date="2016-10" db="EMBL/GenBank/DDBJ databases">
        <authorList>
            <person name="Varghese N."/>
            <person name="Submissions S."/>
        </authorList>
    </citation>
    <scope>NUCLEOTIDE SEQUENCE [LARGE SCALE GENOMIC DNA]</scope>
    <source>
        <strain evidence="4">DSM 20632</strain>
    </source>
</reference>
<dbReference type="STRING" id="38302.SAMN04488535_0739"/>